<proteinExistence type="predicted"/>
<name>A0A4S2JAN4_9HYME</name>
<evidence type="ECO:0000313" key="4">
    <source>
        <dbReference type="Proteomes" id="UP000310200"/>
    </source>
</evidence>
<evidence type="ECO:0000256" key="1">
    <source>
        <dbReference type="SAM" id="MobiDB-lite"/>
    </source>
</evidence>
<keyword evidence="2" id="KW-0472">Membrane</keyword>
<evidence type="ECO:0000256" key="2">
    <source>
        <dbReference type="SAM" id="Phobius"/>
    </source>
</evidence>
<gene>
    <name evidence="3" type="ORF">DBV15_03827</name>
</gene>
<feature type="compositionally biased region" description="Polar residues" evidence="1">
    <location>
        <begin position="28"/>
        <end position="41"/>
    </location>
</feature>
<dbReference type="Proteomes" id="UP000310200">
    <property type="component" value="Unassembled WGS sequence"/>
</dbReference>
<sequence>MAHRGDQVESEIIRERRPRRCRRRASTFPDSSREFSQSSSHGVHDPGHVRRLRRLPWPTRASGCPPHRRGSHARPAGRRALLETINAARRPYSAVLARTPRGRANARNRHGDRAIGRTRVLGTRPRVKLSRAERDGEDENELGEHGQWARGGTGESSTCFDSRGILMLLLLRLLLLLLLPMLPSLPSIS</sequence>
<feature type="transmembrane region" description="Helical" evidence="2">
    <location>
        <begin position="165"/>
        <end position="185"/>
    </location>
</feature>
<keyword evidence="2" id="KW-1133">Transmembrane helix</keyword>
<dbReference type="AlphaFoldDB" id="A0A4S2JAN4"/>
<keyword evidence="2" id="KW-0812">Transmembrane</keyword>
<keyword evidence="4" id="KW-1185">Reference proteome</keyword>
<accession>A0A4S2JAN4</accession>
<protein>
    <submittedName>
        <fullName evidence="3">Uncharacterized protein</fullName>
    </submittedName>
</protein>
<feature type="compositionally biased region" description="Basic and acidic residues" evidence="1">
    <location>
        <begin position="1"/>
        <end position="15"/>
    </location>
</feature>
<feature type="region of interest" description="Disordered" evidence="1">
    <location>
        <begin position="1"/>
        <end position="75"/>
    </location>
</feature>
<dbReference type="EMBL" id="QBLH01003970">
    <property type="protein sequence ID" value="TGZ32016.1"/>
    <property type="molecule type" value="Genomic_DNA"/>
</dbReference>
<reference evidence="3 4" key="1">
    <citation type="journal article" date="2019" name="Philos. Trans. R. Soc. Lond., B, Biol. Sci.">
        <title>Ant behaviour and brain gene expression of defending hosts depend on the ecological success of the intruding social parasite.</title>
        <authorList>
            <person name="Kaur R."/>
            <person name="Stoldt M."/>
            <person name="Jongepier E."/>
            <person name="Feldmeyer B."/>
            <person name="Menzel F."/>
            <person name="Bornberg-Bauer E."/>
            <person name="Foitzik S."/>
        </authorList>
    </citation>
    <scope>NUCLEOTIDE SEQUENCE [LARGE SCALE GENOMIC DNA]</scope>
    <source>
        <tissue evidence="3">Whole body</tissue>
    </source>
</reference>
<feature type="region of interest" description="Disordered" evidence="1">
    <location>
        <begin position="125"/>
        <end position="155"/>
    </location>
</feature>
<organism evidence="3 4">
    <name type="scientific">Temnothorax longispinosus</name>
    <dbReference type="NCBI Taxonomy" id="300112"/>
    <lineage>
        <taxon>Eukaryota</taxon>
        <taxon>Metazoa</taxon>
        <taxon>Ecdysozoa</taxon>
        <taxon>Arthropoda</taxon>
        <taxon>Hexapoda</taxon>
        <taxon>Insecta</taxon>
        <taxon>Pterygota</taxon>
        <taxon>Neoptera</taxon>
        <taxon>Endopterygota</taxon>
        <taxon>Hymenoptera</taxon>
        <taxon>Apocrita</taxon>
        <taxon>Aculeata</taxon>
        <taxon>Formicoidea</taxon>
        <taxon>Formicidae</taxon>
        <taxon>Myrmicinae</taxon>
        <taxon>Temnothorax</taxon>
    </lineage>
</organism>
<feature type="compositionally biased region" description="Basic residues" evidence="1">
    <location>
        <begin position="16"/>
        <end position="25"/>
    </location>
</feature>
<evidence type="ECO:0000313" key="3">
    <source>
        <dbReference type="EMBL" id="TGZ32016.1"/>
    </source>
</evidence>
<comment type="caution">
    <text evidence="3">The sequence shown here is derived from an EMBL/GenBank/DDBJ whole genome shotgun (WGS) entry which is preliminary data.</text>
</comment>
<feature type="compositionally biased region" description="Basic residues" evidence="1">
    <location>
        <begin position="66"/>
        <end position="75"/>
    </location>
</feature>